<protein>
    <submittedName>
        <fullName evidence="1">Uncharacterized protein</fullName>
    </submittedName>
</protein>
<dbReference type="RefSeq" id="WP_212142213.1">
    <property type="nucleotide sequence ID" value="NZ_JAGSSW010000006.1"/>
</dbReference>
<dbReference type="InterPro" id="IPR020351">
    <property type="entry name" value="Phage_TAC_9"/>
</dbReference>
<dbReference type="Proteomes" id="UP000682951">
    <property type="component" value="Unassembled WGS sequence"/>
</dbReference>
<organism evidence="1 2">
    <name type="scientific">Campylobacter anatolicus</name>
    <dbReference type="NCBI Taxonomy" id="2829105"/>
    <lineage>
        <taxon>Bacteria</taxon>
        <taxon>Pseudomonadati</taxon>
        <taxon>Campylobacterota</taxon>
        <taxon>Epsilonproteobacteria</taxon>
        <taxon>Campylobacterales</taxon>
        <taxon>Campylobacteraceae</taxon>
        <taxon>Campylobacter</taxon>
    </lineage>
</organism>
<proteinExistence type="predicted"/>
<name>A0ABS5HJ31_9BACT</name>
<reference evidence="1 2" key="1">
    <citation type="submission" date="2021-04" db="EMBL/GenBank/DDBJ databases">
        <title>Molecular and phenotypic characterization and identification of bacterial isolates recovered from the Anatolian ground squirrels (Spermophilus xanthoprymnus) and which have the potential to form a new species in the Campylobacter genus.</title>
        <authorList>
            <person name="Aydin F."/>
            <person name="Abay S."/>
            <person name="Kayman T."/>
            <person name="Karakaya E."/>
            <person name="Mustak H.K."/>
            <person name="Mustak I.B."/>
            <person name="Bilgin N."/>
            <person name="Duzler A."/>
            <person name="Sahin O."/>
            <person name="Guran O."/>
            <person name="Saticioglu I.B."/>
        </authorList>
    </citation>
    <scope>NUCLEOTIDE SEQUENCE [LARGE SCALE GENOMIC DNA]</scope>
    <source>
        <strain evidence="2">faydin-G24</strain>
    </source>
</reference>
<dbReference type="EMBL" id="JAGSSW010000006">
    <property type="protein sequence ID" value="MBR8464279.1"/>
    <property type="molecule type" value="Genomic_DNA"/>
</dbReference>
<comment type="caution">
    <text evidence="1">The sequence shown here is derived from an EMBL/GenBank/DDBJ whole genome shotgun (WGS) entry which is preliminary data.</text>
</comment>
<evidence type="ECO:0000313" key="2">
    <source>
        <dbReference type="Proteomes" id="UP000682951"/>
    </source>
</evidence>
<keyword evidence="2" id="KW-1185">Reference proteome</keyword>
<dbReference type="Pfam" id="PF10876">
    <property type="entry name" value="Phage_TAC_9"/>
    <property type="match status" value="1"/>
</dbReference>
<gene>
    <name evidence="1" type="ORF">KDD93_06855</name>
</gene>
<accession>A0ABS5HJ31</accession>
<evidence type="ECO:0000313" key="1">
    <source>
        <dbReference type="EMBL" id="MBR8464279.1"/>
    </source>
</evidence>
<sequence>MEALNLDINGLNYTLRQANFFETKGQFSKLLSIAKEAVKMQGANLDVDIGQIIANIGSETFNGVESFVLKYASVTDESGREILFKNRAEAQTHFNKHRSHYIPLMIEGLKYHFLDLLPDTLKSSMPTTALIV</sequence>